<evidence type="ECO:0000313" key="3">
    <source>
        <dbReference type="Proteomes" id="UP000012063"/>
    </source>
</evidence>
<dbReference type="SMART" id="SM00382">
    <property type="entry name" value="AAA"/>
    <property type="match status" value="1"/>
</dbReference>
<dbReference type="PANTHER" id="PTHR42935:SF1">
    <property type="entry name" value="SLR0930 PROTEIN"/>
    <property type="match status" value="1"/>
</dbReference>
<keyword evidence="3" id="KW-1185">Reference proteome</keyword>
<dbReference type="Pfam" id="PF05673">
    <property type="entry name" value="DUF815"/>
    <property type="match status" value="1"/>
</dbReference>
<name>M5E3G0_9FIRM</name>
<protein>
    <recommendedName>
        <fullName evidence="1">AAA+ ATPase domain-containing protein</fullName>
    </recommendedName>
</protein>
<reference evidence="3" key="1">
    <citation type="journal article" date="2013" name="Genome Announc.">
        <title>Genome Sequence of Halanaerobium saccharolyticum subsp. saccharolyticum Strain DSM 6643T, a Halophilic Hydrogen-Producing Bacterium.</title>
        <authorList>
            <person name="Kivisto A."/>
            <person name="Larjo A."/>
            <person name="Ciranna A."/>
            <person name="Santala V."/>
            <person name="Roos C."/>
            <person name="Karp M."/>
        </authorList>
    </citation>
    <scope>NUCLEOTIDE SEQUENCE [LARGE SCALE GENOMIC DNA]</scope>
    <source>
        <strain evidence="3">DSM 6643</strain>
    </source>
</reference>
<dbReference type="Gene3D" id="3.40.50.300">
    <property type="entry name" value="P-loop containing nucleotide triphosphate hydrolases"/>
    <property type="match status" value="1"/>
</dbReference>
<feature type="domain" description="AAA+ ATPase" evidence="1">
    <location>
        <begin position="224"/>
        <end position="364"/>
    </location>
</feature>
<dbReference type="eggNOG" id="COG2607">
    <property type="taxonomic scope" value="Bacteria"/>
</dbReference>
<accession>M5E3G0</accession>
<evidence type="ECO:0000313" key="2">
    <source>
        <dbReference type="EMBL" id="CCU81151.1"/>
    </source>
</evidence>
<sequence>MNNNIKRVLQDSEKIILFKKIKEDKLISKLKKYYFENENSSLNLSGIIYELIELSIKEGLSGDLWHNYLKIKLAAAENIFALNAERNLMNKKSSLYQIALNDVKIINMLFSYSFQDIIQPLNHNGIKNLREFKLTESELNTYNSKKYSKLFKNRTAQANLDNLIKFYQNHGAGILNQSRAFYWQQNNLKTVNNPDSISFNQLISYQKEKNRLIENTESFLDGYQAHNVLLYGDSGTGKSSSVKALLNKYYKEGLRLVEINSSQIKELPAILDYLNRRGLYFIIFMDDLSFEEFETEYKYLKAVMEGGVESKPANVLFYATSNRRHLVREKWQDRESEVHENDILNEKLSLSERFGLTLMFNNPSQTEYLKIVKELAISEGLEIKEAKLKSKALQWSKWNNGRSGRSARQFVNQILKEKQIKRRTNQSQK</sequence>
<proteinExistence type="predicted"/>
<dbReference type="InterPro" id="IPR027417">
    <property type="entry name" value="P-loop_NTPase"/>
</dbReference>
<dbReference type="PANTHER" id="PTHR42935">
    <property type="entry name" value="SLR0930 PROTEIN"/>
    <property type="match status" value="1"/>
</dbReference>
<evidence type="ECO:0000259" key="1">
    <source>
        <dbReference type="SMART" id="SM00382"/>
    </source>
</evidence>
<dbReference type="InterPro" id="IPR003593">
    <property type="entry name" value="AAA+_ATPase"/>
</dbReference>
<dbReference type="SUPFAM" id="SSF52540">
    <property type="entry name" value="P-loop containing nucleoside triphosphate hydrolases"/>
    <property type="match status" value="1"/>
</dbReference>
<dbReference type="AlphaFoldDB" id="M5E3G0"/>
<dbReference type="CDD" id="cd00009">
    <property type="entry name" value="AAA"/>
    <property type="match status" value="1"/>
</dbReference>
<dbReference type="EMBL" id="CAUI01000023">
    <property type="protein sequence ID" value="CCU81151.1"/>
    <property type="molecule type" value="Genomic_DNA"/>
</dbReference>
<organism evidence="2 3">
    <name type="scientific">Halanaerobium saccharolyticum subsp. saccharolyticum DSM 6643</name>
    <dbReference type="NCBI Taxonomy" id="1293054"/>
    <lineage>
        <taxon>Bacteria</taxon>
        <taxon>Bacillati</taxon>
        <taxon>Bacillota</taxon>
        <taxon>Clostridia</taxon>
        <taxon>Halanaerobiales</taxon>
        <taxon>Halanaerobiaceae</taxon>
        <taxon>Halanaerobium</taxon>
    </lineage>
</organism>
<dbReference type="InParanoid" id="M5E3G0"/>
<dbReference type="Proteomes" id="UP000012063">
    <property type="component" value="Unassembled WGS sequence"/>
</dbReference>
<gene>
    <name evidence="2" type="ORF">HSACCH_02616</name>
</gene>
<dbReference type="RefSeq" id="WP_005490467.1">
    <property type="nucleotide sequence ID" value="NZ_CAUI01000023.1"/>
</dbReference>
<dbReference type="InterPro" id="IPR008533">
    <property type="entry name" value="DUF815"/>
</dbReference>
<dbReference type="STRING" id="1293054.HSACCH_02616"/>
<dbReference type="OrthoDB" id="9812140at2"/>
<comment type="caution">
    <text evidence="2">The sequence shown here is derived from an EMBL/GenBank/DDBJ whole genome shotgun (WGS) entry which is preliminary data.</text>
</comment>